<dbReference type="PANTHER" id="PTHR24055">
    <property type="entry name" value="MITOGEN-ACTIVATED PROTEIN KINASE"/>
    <property type="match status" value="1"/>
</dbReference>
<name>A0A7S1NR96_9EUGL</name>
<organism evidence="9">
    <name type="scientific">Eutreptiella gymnastica</name>
    <dbReference type="NCBI Taxonomy" id="73025"/>
    <lineage>
        <taxon>Eukaryota</taxon>
        <taxon>Discoba</taxon>
        <taxon>Euglenozoa</taxon>
        <taxon>Euglenida</taxon>
        <taxon>Spirocuta</taxon>
        <taxon>Euglenophyceae</taxon>
        <taxon>Eutreptiales</taxon>
        <taxon>Eutreptiaceae</taxon>
        <taxon>Eutreptiella</taxon>
    </lineage>
</organism>
<keyword evidence="4" id="KW-0418">Kinase</keyword>
<feature type="binding site" evidence="6">
    <location>
        <position position="54"/>
    </location>
    <ligand>
        <name>ATP</name>
        <dbReference type="ChEBI" id="CHEBI:30616"/>
    </ligand>
</feature>
<dbReference type="PROSITE" id="PS00107">
    <property type="entry name" value="PROTEIN_KINASE_ATP"/>
    <property type="match status" value="1"/>
</dbReference>
<feature type="domain" description="Protein kinase" evidence="8">
    <location>
        <begin position="25"/>
        <end position="320"/>
    </location>
</feature>
<evidence type="ECO:0000256" key="7">
    <source>
        <dbReference type="SAM" id="MobiDB-lite"/>
    </source>
</evidence>
<dbReference type="Gene3D" id="1.10.510.10">
    <property type="entry name" value="Transferase(Phosphotransferase) domain 1"/>
    <property type="match status" value="1"/>
</dbReference>
<keyword evidence="3 6" id="KW-0547">Nucleotide-binding</keyword>
<proteinExistence type="predicted"/>
<dbReference type="AlphaFoldDB" id="A0A7S1NR96"/>
<evidence type="ECO:0000313" key="9">
    <source>
        <dbReference type="EMBL" id="CAD9035919.1"/>
    </source>
</evidence>
<dbReference type="PROSITE" id="PS00109">
    <property type="entry name" value="PROTEIN_KINASE_TYR"/>
    <property type="match status" value="1"/>
</dbReference>
<evidence type="ECO:0000256" key="6">
    <source>
        <dbReference type="PROSITE-ProRule" id="PRU10141"/>
    </source>
</evidence>
<dbReference type="EMBL" id="HBGA01127300">
    <property type="protein sequence ID" value="CAD9035919.1"/>
    <property type="molecule type" value="Transcribed_RNA"/>
</dbReference>
<dbReference type="GO" id="GO:0004674">
    <property type="term" value="F:protein serine/threonine kinase activity"/>
    <property type="evidence" value="ECO:0007669"/>
    <property type="project" value="UniProtKB-KW"/>
</dbReference>
<evidence type="ECO:0000259" key="8">
    <source>
        <dbReference type="PROSITE" id="PS50011"/>
    </source>
</evidence>
<evidence type="ECO:0000256" key="3">
    <source>
        <dbReference type="ARBA" id="ARBA00022741"/>
    </source>
</evidence>
<keyword evidence="2" id="KW-0808">Transferase</keyword>
<dbReference type="PROSITE" id="PS50011">
    <property type="entry name" value="PROTEIN_KINASE_DOM"/>
    <property type="match status" value="1"/>
</dbReference>
<protein>
    <recommendedName>
        <fullName evidence="8">Protein kinase domain-containing protein</fullName>
    </recommendedName>
</protein>
<evidence type="ECO:0000256" key="2">
    <source>
        <dbReference type="ARBA" id="ARBA00022679"/>
    </source>
</evidence>
<dbReference type="Pfam" id="PF00069">
    <property type="entry name" value="Pkinase"/>
    <property type="match status" value="1"/>
</dbReference>
<evidence type="ECO:0000256" key="1">
    <source>
        <dbReference type="ARBA" id="ARBA00022527"/>
    </source>
</evidence>
<dbReference type="CDD" id="cd07834">
    <property type="entry name" value="STKc_MAPK"/>
    <property type="match status" value="1"/>
</dbReference>
<dbReference type="SUPFAM" id="SSF56112">
    <property type="entry name" value="Protein kinase-like (PK-like)"/>
    <property type="match status" value="1"/>
</dbReference>
<gene>
    <name evidence="9" type="ORF">EGYM00392_LOCUS47073</name>
</gene>
<keyword evidence="1" id="KW-0723">Serine/threonine-protein kinase</keyword>
<dbReference type="InterPro" id="IPR008266">
    <property type="entry name" value="Tyr_kinase_AS"/>
</dbReference>
<dbReference type="InterPro" id="IPR017441">
    <property type="entry name" value="Protein_kinase_ATP_BS"/>
</dbReference>
<dbReference type="InterPro" id="IPR050117">
    <property type="entry name" value="MAPK"/>
</dbReference>
<dbReference type="GO" id="GO:0005524">
    <property type="term" value="F:ATP binding"/>
    <property type="evidence" value="ECO:0007669"/>
    <property type="project" value="UniProtKB-UniRule"/>
</dbReference>
<dbReference type="FunFam" id="1.10.510.10:FF:000624">
    <property type="entry name" value="Mitogen-activated protein kinase"/>
    <property type="match status" value="1"/>
</dbReference>
<accession>A0A7S1NR96</accession>
<feature type="region of interest" description="Disordered" evidence="7">
    <location>
        <begin position="368"/>
        <end position="397"/>
    </location>
</feature>
<feature type="compositionally biased region" description="Basic and acidic residues" evidence="7">
    <location>
        <begin position="368"/>
        <end position="394"/>
    </location>
</feature>
<dbReference type="Gene3D" id="3.30.200.20">
    <property type="entry name" value="Phosphorylase Kinase, domain 1"/>
    <property type="match status" value="1"/>
</dbReference>
<keyword evidence="5 6" id="KW-0067">ATP-binding</keyword>
<dbReference type="InterPro" id="IPR000719">
    <property type="entry name" value="Prot_kinase_dom"/>
</dbReference>
<evidence type="ECO:0000256" key="4">
    <source>
        <dbReference type="ARBA" id="ARBA00022777"/>
    </source>
</evidence>
<evidence type="ECO:0000256" key="5">
    <source>
        <dbReference type="ARBA" id="ARBA00022840"/>
    </source>
</evidence>
<sequence>MAEADSNADSDFYQNEMRQCGGGHYKLESLVGKGSYGLVFKAVDTTTGEFVAVKRVHEEILHGNSALTVRRIWQEIFVNCYLDHPNIIYLRDILRPQSSKFSTLYMIFDFMEIDLSKVLKNRDEDFSEDHVKWIMCQVLRALDYVHKCGIVHRDVTPSNLLLSQECDVKLCDFGLARDNGGHEMTEYVVMRWYRAPELVMEDSEYAAAVDVWACGCIMGQMFNKNAPLFRGESKVKQLDAIIKIIGTPLDEDLEAVGCKNARTYVRTRLMNRQRVNFKTFFSKPEGGELPPEAINLLEKMLVFNPKKRISVSDALAHPYLHDTNQWFEENLPANVPPQLIDLEMPDDKEDVTTIKKLITEQIDKLKQRNEAKRAKQEKRVDAVDDVERSSKTARDSCPFGKVLSEDLFKDLDGEEDDDIDDYEDCWD</sequence>
<dbReference type="InterPro" id="IPR011009">
    <property type="entry name" value="Kinase-like_dom_sf"/>
</dbReference>
<reference evidence="9" key="1">
    <citation type="submission" date="2021-01" db="EMBL/GenBank/DDBJ databases">
        <authorList>
            <person name="Corre E."/>
            <person name="Pelletier E."/>
            <person name="Niang G."/>
            <person name="Scheremetjew M."/>
            <person name="Finn R."/>
            <person name="Kale V."/>
            <person name="Holt S."/>
            <person name="Cochrane G."/>
            <person name="Meng A."/>
            <person name="Brown T."/>
            <person name="Cohen L."/>
        </authorList>
    </citation>
    <scope>NUCLEOTIDE SEQUENCE</scope>
    <source>
        <strain evidence="9">NIES-381</strain>
    </source>
</reference>